<evidence type="ECO:0008006" key="4">
    <source>
        <dbReference type="Google" id="ProtNLM"/>
    </source>
</evidence>
<dbReference type="RefSeq" id="WP_189671684.1">
    <property type="nucleotide sequence ID" value="NZ_BNAS01000010.1"/>
</dbReference>
<protein>
    <recommendedName>
        <fullName evidence="4">Alpha amylase inhibitor</fullName>
    </recommendedName>
</protein>
<evidence type="ECO:0000256" key="1">
    <source>
        <dbReference type="SAM" id="SignalP"/>
    </source>
</evidence>
<keyword evidence="1" id="KW-0732">Signal</keyword>
<sequence length="88" mass="9274">MKKTLTLLAAAAALAGSFAIAPAASASGCAVVKSDYTMTVSCPDSAPGTQFQVVSSCPDGLRYSRWENQGNAITMQCQNIRLADIRFR</sequence>
<evidence type="ECO:0000313" key="3">
    <source>
        <dbReference type="Proteomes" id="UP000627369"/>
    </source>
</evidence>
<reference evidence="2" key="1">
    <citation type="journal article" date="2014" name="Int. J. Syst. Evol. Microbiol.">
        <title>Complete genome sequence of Corynebacterium casei LMG S-19264T (=DSM 44701T), isolated from a smear-ripened cheese.</title>
        <authorList>
            <consortium name="US DOE Joint Genome Institute (JGI-PGF)"/>
            <person name="Walter F."/>
            <person name="Albersmeier A."/>
            <person name="Kalinowski J."/>
            <person name="Ruckert C."/>
        </authorList>
    </citation>
    <scope>NUCLEOTIDE SEQUENCE</scope>
    <source>
        <strain evidence="2">CGMCC 4.7398</strain>
    </source>
</reference>
<dbReference type="EMBL" id="BNAS01000010">
    <property type="protein sequence ID" value="GHH79783.1"/>
    <property type="molecule type" value="Genomic_DNA"/>
</dbReference>
<keyword evidence="3" id="KW-1185">Reference proteome</keyword>
<reference evidence="2" key="2">
    <citation type="submission" date="2020-09" db="EMBL/GenBank/DDBJ databases">
        <authorList>
            <person name="Sun Q."/>
            <person name="Zhou Y."/>
        </authorList>
    </citation>
    <scope>NUCLEOTIDE SEQUENCE</scope>
    <source>
        <strain evidence="2">CGMCC 4.7398</strain>
    </source>
</reference>
<evidence type="ECO:0000313" key="2">
    <source>
        <dbReference type="EMBL" id="GHH79783.1"/>
    </source>
</evidence>
<dbReference type="AlphaFoldDB" id="A0A919L0V9"/>
<organism evidence="2 3">
    <name type="scientific">Promicromonospora soli</name>
    <dbReference type="NCBI Taxonomy" id="2035533"/>
    <lineage>
        <taxon>Bacteria</taxon>
        <taxon>Bacillati</taxon>
        <taxon>Actinomycetota</taxon>
        <taxon>Actinomycetes</taxon>
        <taxon>Micrococcales</taxon>
        <taxon>Promicromonosporaceae</taxon>
        <taxon>Promicromonospora</taxon>
    </lineage>
</organism>
<dbReference type="PROSITE" id="PS51257">
    <property type="entry name" value="PROKAR_LIPOPROTEIN"/>
    <property type="match status" value="1"/>
</dbReference>
<dbReference type="Proteomes" id="UP000627369">
    <property type="component" value="Unassembled WGS sequence"/>
</dbReference>
<accession>A0A919L0V9</accession>
<name>A0A919L0V9_9MICO</name>
<gene>
    <name evidence="2" type="ORF">GCM10017772_46440</name>
</gene>
<feature type="chain" id="PRO_5037609641" description="Alpha amylase inhibitor" evidence="1">
    <location>
        <begin position="27"/>
        <end position="88"/>
    </location>
</feature>
<comment type="caution">
    <text evidence="2">The sequence shown here is derived from an EMBL/GenBank/DDBJ whole genome shotgun (WGS) entry which is preliminary data.</text>
</comment>
<feature type="signal peptide" evidence="1">
    <location>
        <begin position="1"/>
        <end position="26"/>
    </location>
</feature>
<proteinExistence type="predicted"/>